<sequence length="84" mass="9566">MIQIDIPMPKSCKACKFWKQGEYQYEQFTCRCAVTNYYIGDELSNDKTRHPTCPLLEAGAFEKAAKKKLGILNMAIADCNEVKL</sequence>
<evidence type="ECO:0000313" key="1">
    <source>
        <dbReference type="EMBL" id="MSS13657.1"/>
    </source>
</evidence>
<keyword evidence="2" id="KW-1185">Reference proteome</keyword>
<name>A0A6L5X2E7_9FIRM</name>
<accession>A0A6L5X2E7</accession>
<dbReference type="AlphaFoldDB" id="A0A6L5X2E7"/>
<proteinExistence type="predicted"/>
<dbReference type="RefSeq" id="WP_154521895.1">
    <property type="nucleotide sequence ID" value="NZ_VULZ01000001.1"/>
</dbReference>
<protein>
    <submittedName>
        <fullName evidence="1">Uncharacterized protein</fullName>
    </submittedName>
</protein>
<reference evidence="1 2" key="1">
    <citation type="submission" date="2019-08" db="EMBL/GenBank/DDBJ databases">
        <title>In-depth cultivation of the pig gut microbiome towards novel bacterial diversity and tailored functional studies.</title>
        <authorList>
            <person name="Wylensek D."/>
            <person name="Hitch T.C.A."/>
            <person name="Clavel T."/>
        </authorList>
    </citation>
    <scope>NUCLEOTIDE SEQUENCE [LARGE SCALE GENOMIC DNA]</scope>
    <source>
        <strain evidence="1 2">Oil+RF-744-WCA-WT-11</strain>
    </source>
</reference>
<dbReference type="EMBL" id="VULZ01000001">
    <property type="protein sequence ID" value="MSS13657.1"/>
    <property type="molecule type" value="Genomic_DNA"/>
</dbReference>
<organism evidence="1 2">
    <name type="scientific">Porcincola intestinalis</name>
    <dbReference type="NCBI Taxonomy" id="2606632"/>
    <lineage>
        <taxon>Bacteria</taxon>
        <taxon>Bacillati</taxon>
        <taxon>Bacillota</taxon>
        <taxon>Clostridia</taxon>
        <taxon>Lachnospirales</taxon>
        <taxon>Lachnospiraceae</taxon>
        <taxon>Porcincola</taxon>
    </lineage>
</organism>
<gene>
    <name evidence="1" type="ORF">FYJ35_01090</name>
</gene>
<evidence type="ECO:0000313" key="2">
    <source>
        <dbReference type="Proteomes" id="UP000481852"/>
    </source>
</evidence>
<comment type="caution">
    <text evidence="1">The sequence shown here is derived from an EMBL/GenBank/DDBJ whole genome shotgun (WGS) entry which is preliminary data.</text>
</comment>
<dbReference type="Proteomes" id="UP000481852">
    <property type="component" value="Unassembled WGS sequence"/>
</dbReference>